<feature type="non-terminal residue" evidence="3">
    <location>
        <position position="1"/>
    </location>
</feature>
<dbReference type="EMBL" id="OC858637">
    <property type="protein sequence ID" value="CAD7626686.1"/>
    <property type="molecule type" value="Genomic_DNA"/>
</dbReference>
<evidence type="ECO:0000313" key="3">
    <source>
        <dbReference type="EMBL" id="CAD7626686.1"/>
    </source>
</evidence>
<dbReference type="GO" id="GO:0000132">
    <property type="term" value="P:establishment of mitotic spindle orientation"/>
    <property type="evidence" value="ECO:0007669"/>
    <property type="project" value="TreeGrafter"/>
</dbReference>
<dbReference type="PANTHER" id="PTHR21437">
    <property type="entry name" value="WIDE AWAKE"/>
    <property type="match status" value="1"/>
</dbReference>
<name>A0A7R9KP14_9ACAR</name>
<proteinExistence type="predicted"/>
<feature type="domain" description="Ras-associating" evidence="2">
    <location>
        <begin position="634"/>
        <end position="734"/>
    </location>
</feature>
<evidence type="ECO:0000313" key="4">
    <source>
        <dbReference type="Proteomes" id="UP000759131"/>
    </source>
</evidence>
<gene>
    <name evidence="3" type="ORF">OSB1V03_LOCUS7119</name>
</gene>
<dbReference type="Proteomes" id="UP000759131">
    <property type="component" value="Unassembled WGS sequence"/>
</dbReference>
<feature type="region of interest" description="Disordered" evidence="1">
    <location>
        <begin position="430"/>
        <end position="452"/>
    </location>
</feature>
<dbReference type="PANTHER" id="PTHR21437:SF1">
    <property type="entry name" value="WIDE AWAKE"/>
    <property type="match status" value="1"/>
</dbReference>
<dbReference type="InterPro" id="IPR000159">
    <property type="entry name" value="RA_dom"/>
</dbReference>
<dbReference type="GO" id="GO:0007165">
    <property type="term" value="P:signal transduction"/>
    <property type="evidence" value="ECO:0007669"/>
    <property type="project" value="InterPro"/>
</dbReference>
<reference evidence="3" key="1">
    <citation type="submission" date="2020-11" db="EMBL/GenBank/DDBJ databases">
        <authorList>
            <person name="Tran Van P."/>
        </authorList>
    </citation>
    <scope>NUCLEOTIDE SEQUENCE</scope>
</reference>
<evidence type="ECO:0000259" key="2">
    <source>
        <dbReference type="PROSITE" id="PS50200"/>
    </source>
</evidence>
<evidence type="ECO:0000256" key="1">
    <source>
        <dbReference type="SAM" id="MobiDB-lite"/>
    </source>
</evidence>
<dbReference type="GO" id="GO:0061172">
    <property type="term" value="P:regulation of establishment of bipolar cell polarity"/>
    <property type="evidence" value="ECO:0007669"/>
    <property type="project" value="TreeGrafter"/>
</dbReference>
<sequence length="734" mass="83723">NIDNWIVLTDDVYPSSLQSDFHWVLKISSTWEDVKTLRRELDKSQSSSVAHFRSKMLSSVEQMQTFLGMQDLGRLFYKPMKDSDGTTVLCTIKRMVDVKSMNWLSLRWMPIAKLQKKLQLNLNANNTSIAETSDASPNCALIGDLLLSSLQEMTCYHKACNNPLPRGLYLAFVKLKTSVELMSILVPQHSPYVMPHIKIRENPHVSREEWNCLKDCVNPNELKVIISSDSSQLKFLQLITKSANILLNTMKIPENEISGHRIYDIEIIELSPDVSFILLLPPVENVCSIFSQIDDQLPLNFNLIYLPLRTFEMINLNTYQQTFIARYSRISAILEMDILVAQQQHREAFSSTEVSAAKTRLNQLQEFQLVLDELWRSKRWIMDVVTFARDRQSIYGISLDNITHSLTNSNVLLEEESAFQIPIINLSSSALSSPVSSPPPHPTSRRPSRDDSAIDTNFFSDQLRINTSTSSYSLIDSLYFMNSDYKSETFTAKSCDDMRRCVSASKLMNGSVHRSNSDVTHNQWAMNPINPIVLSEENVRSLKSRANAELNAKCFESDMDLSNDFKQSKDSMSEHNSFRPSVLSSISSADSSDSCQWPTKKDNESHVCQQTDDNISHAFPLKINHQFCDNFLDKSFVIRVYAAYDCGLPYGTSVKLQVTIETTVKEIIELVVRHLNSTVQMKGESSPIYDLSQLNRFCIIAVYSSEVKHLNDDFKVLNLQRPWNRAMLCIKIKE</sequence>
<organism evidence="3">
    <name type="scientific">Medioppia subpectinata</name>
    <dbReference type="NCBI Taxonomy" id="1979941"/>
    <lineage>
        <taxon>Eukaryota</taxon>
        <taxon>Metazoa</taxon>
        <taxon>Ecdysozoa</taxon>
        <taxon>Arthropoda</taxon>
        <taxon>Chelicerata</taxon>
        <taxon>Arachnida</taxon>
        <taxon>Acari</taxon>
        <taxon>Acariformes</taxon>
        <taxon>Sarcoptiformes</taxon>
        <taxon>Oribatida</taxon>
        <taxon>Brachypylina</taxon>
        <taxon>Oppioidea</taxon>
        <taxon>Oppiidae</taxon>
        <taxon>Medioppia</taxon>
    </lineage>
</organism>
<keyword evidence="4" id="KW-1185">Reference proteome</keyword>
<protein>
    <recommendedName>
        <fullName evidence="2">Ras-associating domain-containing protein</fullName>
    </recommendedName>
</protein>
<dbReference type="EMBL" id="CAJPIZ010004062">
    <property type="protein sequence ID" value="CAG2107116.1"/>
    <property type="molecule type" value="Genomic_DNA"/>
</dbReference>
<dbReference type="CDD" id="cd17117">
    <property type="entry name" value="RA_ANKFN1_like"/>
    <property type="match status" value="1"/>
</dbReference>
<dbReference type="OrthoDB" id="2428204at2759"/>
<dbReference type="InterPro" id="IPR039269">
    <property type="entry name" value="ANKFN1"/>
</dbReference>
<dbReference type="PROSITE" id="PS50200">
    <property type="entry name" value="RA"/>
    <property type="match status" value="1"/>
</dbReference>
<dbReference type="AlphaFoldDB" id="A0A7R9KP14"/>
<dbReference type="GO" id="GO:0005819">
    <property type="term" value="C:spindle"/>
    <property type="evidence" value="ECO:0007669"/>
    <property type="project" value="TreeGrafter"/>
</dbReference>
<accession>A0A7R9KP14</accession>